<dbReference type="Gene3D" id="2.60.40.10">
    <property type="entry name" value="Immunoglobulins"/>
    <property type="match status" value="3"/>
</dbReference>
<protein>
    <recommendedName>
        <fullName evidence="16">Usher syndrome 2A (autosomal recessive, mild)</fullName>
    </recommendedName>
</protein>
<dbReference type="FunFam" id="2.60.40.10:FF:003352">
    <property type="entry name" value="Usherin"/>
    <property type="match status" value="1"/>
</dbReference>
<reference evidence="14" key="2">
    <citation type="submission" date="2025-08" db="UniProtKB">
        <authorList>
            <consortium name="Ensembl"/>
        </authorList>
    </citation>
    <scope>IDENTIFICATION</scope>
    <source>
        <strain evidence="14">Hd-rR</strain>
    </source>
</reference>
<dbReference type="STRING" id="8090.ENSORLP00000014396"/>
<dbReference type="GO" id="GO:0005604">
    <property type="term" value="C:basement membrane"/>
    <property type="evidence" value="ECO:0000318"/>
    <property type="project" value="GO_Central"/>
</dbReference>
<evidence type="ECO:0000256" key="10">
    <source>
        <dbReference type="PROSITE-ProRule" id="PRU00460"/>
    </source>
</evidence>
<evidence type="ECO:0000256" key="3">
    <source>
        <dbReference type="ARBA" id="ARBA00022525"/>
    </source>
</evidence>
<evidence type="ECO:0000256" key="1">
    <source>
        <dbReference type="ARBA" id="ARBA00004316"/>
    </source>
</evidence>
<feature type="domain" description="Laminin EGF-like" evidence="11">
    <location>
        <begin position="587"/>
        <end position="671"/>
    </location>
</feature>
<evidence type="ECO:0000256" key="2">
    <source>
        <dbReference type="ARBA" id="ARBA00004613"/>
    </source>
</evidence>
<dbReference type="InterPro" id="IPR008211">
    <property type="entry name" value="Laminin_N"/>
</dbReference>
<evidence type="ECO:0000313" key="14">
    <source>
        <dbReference type="Ensembl" id="ENSORLP00000014396.2"/>
    </source>
</evidence>
<comment type="caution">
    <text evidence="10">Lacks conserved residue(s) required for the propagation of feature annotation.</text>
</comment>
<comment type="subcellular location">
    <subcellularLocation>
        <location evidence="1">Cell projection</location>
    </subcellularLocation>
    <subcellularLocation>
        <location evidence="2">Secreted</location>
    </subcellularLocation>
</comment>
<reference evidence="14 15" key="1">
    <citation type="journal article" date="2007" name="Nature">
        <title>The medaka draft genome and insights into vertebrate genome evolution.</title>
        <authorList>
            <person name="Kasahara M."/>
            <person name="Naruse K."/>
            <person name="Sasaki S."/>
            <person name="Nakatani Y."/>
            <person name="Qu W."/>
            <person name="Ahsan B."/>
            <person name="Yamada T."/>
            <person name="Nagayasu Y."/>
            <person name="Doi K."/>
            <person name="Kasai Y."/>
            <person name="Jindo T."/>
            <person name="Kobayashi D."/>
            <person name="Shimada A."/>
            <person name="Toyoda A."/>
            <person name="Kuroki Y."/>
            <person name="Fujiyama A."/>
            <person name="Sasaki T."/>
            <person name="Shimizu A."/>
            <person name="Asakawa S."/>
            <person name="Shimizu N."/>
            <person name="Hashimoto S."/>
            <person name="Yang J."/>
            <person name="Lee Y."/>
            <person name="Matsushima K."/>
            <person name="Sugano S."/>
            <person name="Sakaizumi M."/>
            <person name="Narita T."/>
            <person name="Ohishi K."/>
            <person name="Haga S."/>
            <person name="Ohta F."/>
            <person name="Nomoto H."/>
            <person name="Nogata K."/>
            <person name="Morishita T."/>
            <person name="Endo T."/>
            <person name="Shin-I T."/>
            <person name="Takeda H."/>
            <person name="Morishita S."/>
            <person name="Kohara Y."/>
        </authorList>
    </citation>
    <scope>NUCLEOTIDE SEQUENCE [LARGE SCALE GENOMIC DNA]</scope>
    <source>
        <strain evidence="14 15">Hd-rR</strain>
    </source>
</reference>
<dbReference type="GO" id="GO:0005576">
    <property type="term" value="C:extracellular region"/>
    <property type="evidence" value="ECO:0007669"/>
    <property type="project" value="UniProtKB-SubCell"/>
</dbReference>
<feature type="domain" description="Fibronectin type-III" evidence="12">
    <location>
        <begin position="925"/>
        <end position="1020"/>
    </location>
</feature>
<feature type="disulfide bond" evidence="10">
    <location>
        <begin position="727"/>
        <end position="739"/>
    </location>
</feature>
<dbReference type="GeneTree" id="ENSGT00940000158456"/>
<feature type="disulfide bond" evidence="10">
    <location>
        <begin position="824"/>
        <end position="841"/>
    </location>
</feature>
<proteinExistence type="predicted"/>
<dbReference type="PROSITE" id="PS51117">
    <property type="entry name" value="LAMININ_NTER"/>
    <property type="match status" value="1"/>
</dbReference>
<evidence type="ECO:0000313" key="15">
    <source>
        <dbReference type="Proteomes" id="UP000001038"/>
    </source>
</evidence>
<feature type="domain" description="Laminin EGF-like" evidence="11">
    <location>
        <begin position="873"/>
        <end position="923"/>
    </location>
</feature>
<dbReference type="PROSITE" id="PS50027">
    <property type="entry name" value="EGF_LAM_2"/>
    <property type="match status" value="5"/>
</dbReference>
<feature type="disulfide bond" evidence="10">
    <location>
        <begin position="729"/>
        <end position="746"/>
    </location>
</feature>
<evidence type="ECO:0000259" key="12">
    <source>
        <dbReference type="PROSITE" id="PS50853"/>
    </source>
</evidence>
<keyword evidence="15" id="KW-1185">Reference proteome</keyword>
<name>H2M7E1_ORYLA</name>
<feature type="disulfide bond" evidence="10">
    <location>
        <begin position="748"/>
        <end position="757"/>
    </location>
</feature>
<evidence type="ECO:0000256" key="4">
    <source>
        <dbReference type="ARBA" id="ARBA00022729"/>
    </source>
</evidence>
<feature type="disulfide bond" evidence="10">
    <location>
        <begin position="822"/>
        <end position="834"/>
    </location>
</feature>
<dbReference type="FunFam" id="2.10.25.10:FF:000224">
    <property type="entry name" value="Usherin"/>
    <property type="match status" value="1"/>
</dbReference>
<dbReference type="CDD" id="cd00055">
    <property type="entry name" value="EGF_Lam"/>
    <property type="match status" value="6"/>
</dbReference>
<dbReference type="Pfam" id="PF00055">
    <property type="entry name" value="Laminin_N"/>
    <property type="match status" value="1"/>
</dbReference>
<dbReference type="Pfam" id="PF00041">
    <property type="entry name" value="fn3"/>
    <property type="match status" value="1"/>
</dbReference>
<feature type="disulfide bond" evidence="10">
    <location>
        <begin position="873"/>
        <end position="885"/>
    </location>
</feature>
<dbReference type="GO" id="GO:0009888">
    <property type="term" value="P:tissue development"/>
    <property type="evidence" value="ECO:0000318"/>
    <property type="project" value="GO_Central"/>
</dbReference>
<sequence>KTCRCRSASLLGNDLKTILNPFQGHFPRMENIAAFKPVSTLPPRLTCGVPEQNSYCQSPSSQTELLRCFQAFCVQECPYRSSTPPYAPLLLAPQRYVDWIYRAVMQCFMTFFFHLYLSFKNHSLITFKFSRQMDVYVDICDFAFLDFQIHDRQANLFIDGLEADGTPFDTKNLASMLFDVGDDVIKNGQHLLLIQLCYFLSEPLLCSCVCVNREIVELYSGVLPKLHVQSECRCPPSHSRVHPLNKRYCIPNAVEDTTSDRVLRLNLNAHSLGYINDQDMSTAWLSKIMTAQELDEGVTITVDLANGQYQVFYVILQFGGLLPESVRIQRRKVNLRPWLDWQYMARNCSDFEMLSNGPLLRPDSVNCVQLPGDVPLSGGNITFSLLTSLRPGYNDFYRSPALQEMVQAAQVRIHLRAQYHSRAMGVNSKHRYFAIREITISGRCECHGHADHCDTSVTPYRCLCLPESHTVGNNCQHCAPLYNDKPFRPGDQLQPMNCRPCECHGHALSCHYDAEADDQPDEHYRAGGGVCDNCMHNTTGSQIFFPFVFYTVSLSLFQSGKNCEECRSGFFRLQGSDPFSVDVCQPCNCNTAGTVNSSSECAQVQIYTLLSPEEFWIKPPLIVLIFSSSCDCHSQIGGQCRCKAAVTGRQCTECLPGWYGLDSSGPKGCISCNCSDLGTVSITSGEVPKCDQNTGQCQCKPHVTGLTCDHCEFGFWNFSHPEGCIPCGCDPLGSLSLFCEPERGQCECKFGVGGRRCDTCGREVLFPGCMPCICDPRGTVAGSVCDSTTGQCVCVPTRHGKDCSNCQPGFYLSLDHSLCLECDCHPTGASSGYCESQTGQCACTDSSVEGQRCDQCVEMFFGFNPGLGRCQPCACDQVGSVNGSCHPDSGACVCKLLVTGDKCDSCQPGASHLDPENLFGCSKAPSQQPAPLGFALSYSTIRLYWNPPDSPNSHKLNYTLLRDGQSVQTIQSFHPFNPESFEDTGLFPYTNYTYWLVTSNVAGETISASALCQTLSSPPKAEDLHVNLTHDLCGIDLSKSDLTLCTPHRFVLSTSESSHGTDPVAHYSGLSTQAVASGLKPFTLYTLLPSLQACSSGGCTSSAPLSFLTAAALPQNQPAPRVTAAGPHTLHVSWEPPREPNGVITRYEVFLRGPVAPQNHSTLANQRRVFYSSGWLDPSVSLEKMQVNGSEASSPENTTVIGGLQAFSTYQLRVVSLNSAGSVTSDWTTARTEEGVPEFIAPPEVSALSATSLRVTWNTTDGQGVIPDNIFHYVFFMPIIFLCHLSVSFFPTILVSGCQVLHRVEQSSPPIYVVKGLKPFHIYNFTVTLCTRKGCITSQPSTGLTLPAGKTKTISKYLFLNKVLVRHLLVQ</sequence>
<keyword evidence="6 10" id="KW-1015">Disulfide bond</keyword>
<keyword evidence="3" id="KW-0964">Secreted</keyword>
<dbReference type="GO" id="GO:0042995">
    <property type="term" value="C:cell projection"/>
    <property type="evidence" value="ECO:0007669"/>
    <property type="project" value="UniProtKB-SubCell"/>
</dbReference>
<dbReference type="InterPro" id="IPR050440">
    <property type="entry name" value="Laminin/Netrin_ECM"/>
</dbReference>
<dbReference type="PANTHER" id="PTHR10574">
    <property type="entry name" value="NETRIN/LAMININ-RELATED"/>
    <property type="match status" value="1"/>
</dbReference>
<feature type="domain" description="Laminin EGF-like" evidence="11">
    <location>
        <begin position="822"/>
        <end position="872"/>
    </location>
</feature>
<dbReference type="FunFam" id="2.10.25.10:FF:001079">
    <property type="entry name" value="Usherin"/>
    <property type="match status" value="1"/>
</dbReference>
<evidence type="ECO:0000256" key="8">
    <source>
        <dbReference type="ARBA" id="ARBA00023273"/>
    </source>
</evidence>
<dbReference type="SMART" id="SM00060">
    <property type="entry name" value="FN3"/>
    <property type="match status" value="3"/>
</dbReference>
<feature type="disulfide bond" evidence="10">
    <location>
        <begin position="856"/>
        <end position="870"/>
    </location>
</feature>
<dbReference type="Gene3D" id="2.10.25.10">
    <property type="entry name" value="Laminin"/>
    <property type="match status" value="7"/>
</dbReference>
<dbReference type="FunFam" id="2.60.40.10:FF:002920">
    <property type="entry name" value="Usher syndrome 2A (autosomal recessive, mild)"/>
    <property type="match status" value="1"/>
</dbReference>
<dbReference type="CDD" id="cd00063">
    <property type="entry name" value="FN3"/>
    <property type="match status" value="3"/>
</dbReference>
<dbReference type="FunFam" id="2.10.25.10:FF:000090">
    <property type="entry name" value="laminin subunit alpha"/>
    <property type="match status" value="2"/>
</dbReference>
<feature type="disulfide bond" evidence="10">
    <location>
        <begin position="875"/>
        <end position="892"/>
    </location>
</feature>
<feature type="domain" description="Laminin EGF-like" evidence="11">
    <location>
        <begin position="672"/>
        <end position="726"/>
    </location>
</feature>
<evidence type="ECO:0000256" key="5">
    <source>
        <dbReference type="ARBA" id="ARBA00022737"/>
    </source>
</evidence>
<keyword evidence="7" id="KW-0325">Glycoprotein</keyword>
<feature type="disulfide bond" evidence="10">
    <location>
        <begin position="642"/>
        <end position="651"/>
    </location>
</feature>
<feature type="domain" description="Fibronectin type-III" evidence="12">
    <location>
        <begin position="1117"/>
        <end position="1235"/>
    </location>
</feature>
<dbReference type="Gene3D" id="2.60.120.260">
    <property type="entry name" value="Galactose-binding domain-like"/>
    <property type="match status" value="1"/>
</dbReference>
<dbReference type="GO" id="GO:0009887">
    <property type="term" value="P:animal organ morphogenesis"/>
    <property type="evidence" value="ECO:0000318"/>
    <property type="project" value="GO_Central"/>
</dbReference>
<keyword evidence="9 10" id="KW-0424">Laminin EGF-like domain</keyword>
<evidence type="ECO:0008006" key="16">
    <source>
        <dbReference type="Google" id="ProtNLM"/>
    </source>
</evidence>
<evidence type="ECO:0000256" key="7">
    <source>
        <dbReference type="ARBA" id="ARBA00023180"/>
    </source>
</evidence>
<dbReference type="InterPro" id="IPR036116">
    <property type="entry name" value="FN3_sf"/>
</dbReference>
<feature type="domain" description="Laminin EGF-like" evidence="11">
    <location>
        <begin position="727"/>
        <end position="771"/>
    </location>
</feature>
<dbReference type="InterPro" id="IPR013783">
    <property type="entry name" value="Ig-like_fold"/>
</dbReference>
<dbReference type="Proteomes" id="UP000001038">
    <property type="component" value="Chromosome 3"/>
</dbReference>
<dbReference type="SMART" id="SM00136">
    <property type="entry name" value="LamNT"/>
    <property type="match status" value="1"/>
</dbReference>
<dbReference type="PANTHER" id="PTHR10574:SF274">
    <property type="entry name" value="USHERIN"/>
    <property type="match status" value="1"/>
</dbReference>
<keyword evidence="4" id="KW-0732">Signal</keyword>
<dbReference type="SUPFAM" id="SSF57196">
    <property type="entry name" value="EGF/Laminin"/>
    <property type="match status" value="6"/>
</dbReference>
<feature type="disulfide bond" evidence="10">
    <location>
        <begin position="699"/>
        <end position="708"/>
    </location>
</feature>
<dbReference type="Ensembl" id="ENSORLT00000014397.2">
    <property type="protein sequence ID" value="ENSORLP00000014396.2"/>
    <property type="gene ID" value="ENSORLG00000011493.2"/>
</dbReference>
<dbReference type="Pfam" id="PF00053">
    <property type="entry name" value="EGF_laminin"/>
    <property type="match status" value="7"/>
</dbReference>
<dbReference type="eggNOG" id="KOG1836">
    <property type="taxonomic scope" value="Eukaryota"/>
</dbReference>
<evidence type="ECO:0000256" key="6">
    <source>
        <dbReference type="ARBA" id="ARBA00023157"/>
    </source>
</evidence>
<dbReference type="FunFam" id="2.60.40.10:FF:001052">
    <property type="entry name" value="Usherin"/>
    <property type="match status" value="1"/>
</dbReference>
<reference evidence="14" key="3">
    <citation type="submission" date="2025-09" db="UniProtKB">
        <authorList>
            <consortium name="Ensembl"/>
        </authorList>
    </citation>
    <scope>IDENTIFICATION</scope>
    <source>
        <strain evidence="14">Hd-rR</strain>
    </source>
</reference>
<keyword evidence="8" id="KW-0966">Cell projection</keyword>
<feature type="disulfide bond" evidence="10">
    <location>
        <begin position="894"/>
        <end position="903"/>
    </location>
</feature>
<accession>H2M7E1</accession>
<dbReference type="HOGENOM" id="CLU_483646_0_0_1"/>
<dbReference type="PRINTS" id="PR00011">
    <property type="entry name" value="EGFLAMININ"/>
</dbReference>
<dbReference type="PROSITE" id="PS50853">
    <property type="entry name" value="FN3"/>
    <property type="match status" value="2"/>
</dbReference>
<dbReference type="Bgee" id="ENSORLG00000011493">
    <property type="expression patterns" value="Expressed in animal zygote and 3 other cell types or tissues"/>
</dbReference>
<evidence type="ECO:0000256" key="9">
    <source>
        <dbReference type="ARBA" id="ARBA00023292"/>
    </source>
</evidence>
<evidence type="ECO:0000259" key="13">
    <source>
        <dbReference type="PROSITE" id="PS51117"/>
    </source>
</evidence>
<organism evidence="14 15">
    <name type="scientific">Oryzias latipes</name>
    <name type="common">Japanese rice fish</name>
    <name type="synonym">Japanese killifish</name>
    <dbReference type="NCBI Taxonomy" id="8090"/>
    <lineage>
        <taxon>Eukaryota</taxon>
        <taxon>Metazoa</taxon>
        <taxon>Chordata</taxon>
        <taxon>Craniata</taxon>
        <taxon>Vertebrata</taxon>
        <taxon>Euteleostomi</taxon>
        <taxon>Actinopterygii</taxon>
        <taxon>Neopterygii</taxon>
        <taxon>Teleostei</taxon>
        <taxon>Neoteleostei</taxon>
        <taxon>Acanthomorphata</taxon>
        <taxon>Ovalentaria</taxon>
        <taxon>Atherinomorphae</taxon>
        <taxon>Beloniformes</taxon>
        <taxon>Adrianichthyidae</taxon>
        <taxon>Oryziinae</taxon>
        <taxon>Oryzias</taxon>
    </lineage>
</organism>
<dbReference type="InterPro" id="IPR002049">
    <property type="entry name" value="LE_dom"/>
</dbReference>
<keyword evidence="5" id="KW-0677">Repeat</keyword>
<dbReference type="SUPFAM" id="SSF49265">
    <property type="entry name" value="Fibronectin type III"/>
    <property type="match status" value="3"/>
</dbReference>
<dbReference type="InParanoid" id="H2M7E1"/>
<feature type="domain" description="Laminin N-terminal" evidence="13">
    <location>
        <begin position="202"/>
        <end position="443"/>
    </location>
</feature>
<dbReference type="PROSITE" id="PS01248">
    <property type="entry name" value="EGF_LAM_1"/>
    <property type="match status" value="1"/>
</dbReference>
<dbReference type="InterPro" id="IPR003961">
    <property type="entry name" value="FN3_dom"/>
</dbReference>
<evidence type="ECO:0000259" key="11">
    <source>
        <dbReference type="PROSITE" id="PS50027"/>
    </source>
</evidence>
<dbReference type="SMART" id="SM00180">
    <property type="entry name" value="EGF_Lam"/>
    <property type="match status" value="8"/>
</dbReference>